<dbReference type="Proteomes" id="UP000754750">
    <property type="component" value="Unassembled WGS sequence"/>
</dbReference>
<organism evidence="2 3">
    <name type="scientific">Faecalispora sporosphaeroides</name>
    <dbReference type="NCBI Taxonomy" id="1549"/>
    <lineage>
        <taxon>Bacteria</taxon>
        <taxon>Bacillati</taxon>
        <taxon>Bacillota</taxon>
        <taxon>Clostridia</taxon>
        <taxon>Eubacteriales</taxon>
        <taxon>Oscillospiraceae</taxon>
        <taxon>Faecalispora</taxon>
    </lineage>
</organism>
<keyword evidence="1" id="KW-0472">Membrane</keyword>
<dbReference type="EMBL" id="SVNY01000004">
    <property type="protein sequence ID" value="MBE6833876.1"/>
    <property type="molecule type" value="Genomic_DNA"/>
</dbReference>
<accession>A0A928KVX7</accession>
<protein>
    <submittedName>
        <fullName evidence="2">Uncharacterized protein</fullName>
    </submittedName>
</protein>
<evidence type="ECO:0000256" key="1">
    <source>
        <dbReference type="SAM" id="Phobius"/>
    </source>
</evidence>
<feature type="transmembrane region" description="Helical" evidence="1">
    <location>
        <begin position="29"/>
        <end position="47"/>
    </location>
</feature>
<dbReference type="RefSeq" id="WP_020073460.1">
    <property type="nucleotide sequence ID" value="NZ_JBKWRC010000007.1"/>
</dbReference>
<comment type="caution">
    <text evidence="2">The sequence shown here is derived from an EMBL/GenBank/DDBJ whole genome shotgun (WGS) entry which is preliminary data.</text>
</comment>
<sequence length="69" mass="7766">MFLLILAFLIILAIDLPPLIREKNKHDLIIYGILFVIVCSVAILRNLEVPIPSILMLIGEAMTKMGLTY</sequence>
<evidence type="ECO:0000313" key="3">
    <source>
        <dbReference type="Proteomes" id="UP000754750"/>
    </source>
</evidence>
<keyword evidence="1" id="KW-0812">Transmembrane</keyword>
<reference evidence="2" key="1">
    <citation type="submission" date="2019-04" db="EMBL/GenBank/DDBJ databases">
        <title>Evolution of Biomass-Degrading Anaerobic Consortia Revealed by Metagenomics.</title>
        <authorList>
            <person name="Peng X."/>
        </authorList>
    </citation>
    <scope>NUCLEOTIDE SEQUENCE</scope>
    <source>
        <strain evidence="2">SIG551</strain>
    </source>
</reference>
<dbReference type="AlphaFoldDB" id="A0A928KVX7"/>
<gene>
    <name evidence="2" type="ORF">E7512_09895</name>
</gene>
<keyword evidence="1" id="KW-1133">Transmembrane helix</keyword>
<name>A0A928KVX7_9FIRM</name>
<evidence type="ECO:0000313" key="2">
    <source>
        <dbReference type="EMBL" id="MBE6833876.1"/>
    </source>
</evidence>
<proteinExistence type="predicted"/>